<dbReference type="EMBL" id="CP001804">
    <property type="protein sequence ID" value="ACY18458.1"/>
    <property type="molecule type" value="Genomic_DNA"/>
</dbReference>
<dbReference type="InterPro" id="IPR000330">
    <property type="entry name" value="SNF2_N"/>
</dbReference>
<evidence type="ECO:0000259" key="2">
    <source>
        <dbReference type="PROSITE" id="PS51192"/>
    </source>
</evidence>
<dbReference type="SMART" id="SM00487">
    <property type="entry name" value="DEXDc"/>
    <property type="match status" value="1"/>
</dbReference>
<dbReference type="HOGENOM" id="CLU_000315_21_8_7"/>
<dbReference type="eggNOG" id="COG0553">
    <property type="taxonomic scope" value="Bacteria"/>
</dbReference>
<dbReference type="Gene3D" id="3.40.50.10810">
    <property type="entry name" value="Tandem AAA-ATPase domain"/>
    <property type="match status" value="1"/>
</dbReference>
<proteinExistence type="predicted"/>
<feature type="domain" description="Helicase ATP-binding" evidence="2">
    <location>
        <begin position="646"/>
        <end position="808"/>
    </location>
</feature>
<dbReference type="Proteomes" id="UP000001880">
    <property type="component" value="Chromosome"/>
</dbReference>
<reference evidence="3 4" key="1">
    <citation type="journal article" date="2010" name="Stand. Genomic Sci.">
        <title>Complete genome sequence of Haliangium ochraceum type strain (SMP-2).</title>
        <authorList>
            <consortium name="US DOE Joint Genome Institute (JGI-PGF)"/>
            <person name="Ivanova N."/>
            <person name="Daum C."/>
            <person name="Lang E."/>
            <person name="Abt B."/>
            <person name="Kopitz M."/>
            <person name="Saunders E."/>
            <person name="Lapidus A."/>
            <person name="Lucas S."/>
            <person name="Glavina Del Rio T."/>
            <person name="Nolan M."/>
            <person name="Tice H."/>
            <person name="Copeland A."/>
            <person name="Cheng J.F."/>
            <person name="Chen F."/>
            <person name="Bruce D."/>
            <person name="Goodwin L."/>
            <person name="Pitluck S."/>
            <person name="Mavromatis K."/>
            <person name="Pati A."/>
            <person name="Mikhailova N."/>
            <person name="Chen A."/>
            <person name="Palaniappan K."/>
            <person name="Land M."/>
            <person name="Hauser L."/>
            <person name="Chang Y.J."/>
            <person name="Jeffries C.D."/>
            <person name="Detter J.C."/>
            <person name="Brettin T."/>
            <person name="Rohde M."/>
            <person name="Goker M."/>
            <person name="Bristow J."/>
            <person name="Markowitz V."/>
            <person name="Eisen J.A."/>
            <person name="Hugenholtz P."/>
            <person name="Kyrpides N.C."/>
            <person name="Klenk H.P."/>
        </authorList>
    </citation>
    <scope>NUCLEOTIDE SEQUENCE [LARGE SCALE GENOMIC DNA]</scope>
    <source>
        <strain evidence="4">DSM 14365 / CIP 107738 / JCM 11303 / AJ 13395 / SMP-2</strain>
    </source>
</reference>
<dbReference type="AlphaFoldDB" id="D0LJV1"/>
<name>D0LJV1_HALO1</name>
<dbReference type="STRING" id="502025.Hoch_5983"/>
<dbReference type="Pfam" id="PF12419">
    <property type="entry name" value="DUF3670"/>
    <property type="match status" value="1"/>
</dbReference>
<gene>
    <name evidence="3" type="ordered locus">Hoch_5983</name>
</gene>
<dbReference type="Gene3D" id="3.40.50.300">
    <property type="entry name" value="P-loop containing nucleotide triphosphate hydrolases"/>
    <property type="match status" value="1"/>
</dbReference>
<feature type="region of interest" description="Disordered" evidence="1">
    <location>
        <begin position="927"/>
        <end position="951"/>
    </location>
</feature>
<protein>
    <submittedName>
        <fullName evidence="3">SNF2-related protein</fullName>
    </submittedName>
</protein>
<accession>D0LJV1</accession>
<dbReference type="InterPro" id="IPR050496">
    <property type="entry name" value="SNF2_RAD54_helicase_repair"/>
</dbReference>
<dbReference type="Pfam" id="PF00176">
    <property type="entry name" value="SNF2-rel_dom"/>
    <property type="match status" value="1"/>
</dbReference>
<dbReference type="PANTHER" id="PTHR45629">
    <property type="entry name" value="SNF2/RAD54 FAMILY MEMBER"/>
    <property type="match status" value="1"/>
</dbReference>
<dbReference type="KEGG" id="hoh:Hoch_5983"/>
<dbReference type="PROSITE" id="PS51192">
    <property type="entry name" value="HELICASE_ATP_BIND_1"/>
    <property type="match status" value="1"/>
</dbReference>
<sequence length="1139" mass="122702">MLVILHAGVVGGRFLLWGERLLDDELRRAGRRPLAGDGYSPHPFAARWEQLVRALDAAGVLVTVRDAATATVWLPSRGAMPLPSHPVLGEPPSMSTSTRSRSALVGWRVPCAVLAPVAAVTLLRACAERAMLDRGVVIGSDLTFWGRVLRLVGAAVAGQRFVPDLRLDGEHARAVWSFAPNAGDLRSLALLARAMPPVARALRAFGDGDAALAFGTASAPAVPAGELLGGVVAGLLDHLVREGVDGVDASVLVPAADSSSERPASVSAARARQGRASRAAAAAAAAAAVAEADWLRALCGSERESRFAARAEVLRDLGRRVRAWRMPLARVWTAPLRLCLRLDEPVIVGHPALRPSAGDDALWQVSYFVQVDDEKKATSSGSASSSRAVPARSVWSGRGRGAAELAATGIDPAGFLRAALECAARLCPAIALSLDAPMPTGFKLDTRAAYEFLTAAVPRLELAGVRTILPGFWRGSGGKRHLAVRAVVTGTSGVALAEVTLETPVRVRWEVILGAERVRGRELEALAAADAPLVRVRGQWAELSPRELRRALAFWQRKRQQESATLRDVVHMSVGACSPTQERASASAAGPGRARELAFAGVVARGWVAKILATLERRQAIAAVPAPAMLVAALRPYQARGYAWLAFLRQLGCGACLADDMGLGKTLQVLALVARERERGETRATLVVAPPSVLRHWQREAARFLPGLRVYLHRGGDRARGRRLAERVAECDVLVTSYALVHRDLAHLRPLSWAGVILDEAQQIARPEAKQTRALCALSAAYRIALVGLPVENEPRALWSLMSFLNPGLLGDWPAFRAAFALPIATRRDAQAAERLRRVLQPFVLRRQRTDLSVLGDLPDAHEMRAFCYLGRAQAARYRAVLAALQRGLAALSPGRARTRLILDAVSELKLVCAHLDLMDDDGGEAGAGAKAATSQRVKKSNSDRATATVGRRPSLAARSAKLARVLEMVRELVAAGGRCLLVTQHLAFGRLLKRHLEEILGREVSLVHRRLSRRRREAVVMRFQRDTGAEPPALVLAGMREVQSLHLSRATHVLYLDRVWARGVSASKVVRDLRVGRGPGVHVYRVLCAGTFEERLDALFADPEACAELPADAGERWLASLRDDELLELLALREPPPG</sequence>
<dbReference type="InterPro" id="IPR038718">
    <property type="entry name" value="SNF2-like_sf"/>
</dbReference>
<dbReference type="PANTHER" id="PTHR45629:SF7">
    <property type="entry name" value="DNA EXCISION REPAIR PROTEIN ERCC-6-RELATED"/>
    <property type="match status" value="1"/>
</dbReference>
<evidence type="ECO:0000313" key="3">
    <source>
        <dbReference type="EMBL" id="ACY18458.1"/>
    </source>
</evidence>
<organism evidence="3 4">
    <name type="scientific">Haliangium ochraceum (strain DSM 14365 / JCM 11303 / SMP-2)</name>
    <dbReference type="NCBI Taxonomy" id="502025"/>
    <lineage>
        <taxon>Bacteria</taxon>
        <taxon>Pseudomonadati</taxon>
        <taxon>Myxococcota</taxon>
        <taxon>Polyangia</taxon>
        <taxon>Haliangiales</taxon>
        <taxon>Kofleriaceae</taxon>
        <taxon>Haliangium</taxon>
    </lineage>
</organism>
<dbReference type="RefSeq" id="WP_012831050.1">
    <property type="nucleotide sequence ID" value="NC_013440.1"/>
</dbReference>
<dbReference type="SUPFAM" id="SSF52540">
    <property type="entry name" value="P-loop containing nucleoside triphosphate hydrolases"/>
    <property type="match status" value="2"/>
</dbReference>
<evidence type="ECO:0000313" key="4">
    <source>
        <dbReference type="Proteomes" id="UP000001880"/>
    </source>
</evidence>
<dbReference type="InterPro" id="IPR014001">
    <property type="entry name" value="Helicase_ATP-bd"/>
</dbReference>
<keyword evidence="4" id="KW-1185">Reference proteome</keyword>
<dbReference type="InterPro" id="IPR022138">
    <property type="entry name" value="DUF3670"/>
</dbReference>
<dbReference type="GO" id="GO:0005524">
    <property type="term" value="F:ATP binding"/>
    <property type="evidence" value="ECO:0007669"/>
    <property type="project" value="InterPro"/>
</dbReference>
<evidence type="ECO:0000256" key="1">
    <source>
        <dbReference type="SAM" id="MobiDB-lite"/>
    </source>
</evidence>
<dbReference type="InterPro" id="IPR027417">
    <property type="entry name" value="P-loop_NTPase"/>
</dbReference>
<dbReference type="GO" id="GO:0015616">
    <property type="term" value="F:DNA translocase activity"/>
    <property type="evidence" value="ECO:0007669"/>
    <property type="project" value="TreeGrafter"/>
</dbReference>